<organism evidence="1 2">
    <name type="scientific">Mycena alexandri</name>
    <dbReference type="NCBI Taxonomy" id="1745969"/>
    <lineage>
        <taxon>Eukaryota</taxon>
        <taxon>Fungi</taxon>
        <taxon>Dikarya</taxon>
        <taxon>Basidiomycota</taxon>
        <taxon>Agaricomycotina</taxon>
        <taxon>Agaricomycetes</taxon>
        <taxon>Agaricomycetidae</taxon>
        <taxon>Agaricales</taxon>
        <taxon>Marasmiineae</taxon>
        <taxon>Mycenaceae</taxon>
        <taxon>Mycena</taxon>
    </lineage>
</organism>
<name>A0AAD6SM96_9AGAR</name>
<keyword evidence="2" id="KW-1185">Reference proteome</keyword>
<accession>A0AAD6SM96</accession>
<comment type="caution">
    <text evidence="1">The sequence shown here is derived from an EMBL/GenBank/DDBJ whole genome shotgun (WGS) entry which is preliminary data.</text>
</comment>
<dbReference type="Proteomes" id="UP001218188">
    <property type="component" value="Unassembled WGS sequence"/>
</dbReference>
<proteinExistence type="predicted"/>
<evidence type="ECO:0000313" key="2">
    <source>
        <dbReference type="Proteomes" id="UP001218188"/>
    </source>
</evidence>
<dbReference type="AlphaFoldDB" id="A0AAD6SM96"/>
<sequence length="207" mass="22471">MVAAHMEQLEGGLTPEQVKFSTSVPVLRNASVKPIVDLYNWAQTSVGKDLIKRAWEKCSVGEFNFGEECLTSKKTKAPYRDYLREHPDFRKDIEDKIGDVLGLDDAGAGEETEAIQVAAMGDDDVFTDDINDTEVPLERVIQDALQVELAPANLPSGSRYCIPAGKVLVHENGGLIGGGATEDIWAYNDNGVPWSAGNLADEAFGTE</sequence>
<protein>
    <submittedName>
        <fullName evidence="1">Uncharacterized protein</fullName>
    </submittedName>
</protein>
<gene>
    <name evidence="1" type="ORF">C8F04DRAFT_1115737</name>
</gene>
<reference evidence="1" key="1">
    <citation type="submission" date="2023-03" db="EMBL/GenBank/DDBJ databases">
        <title>Massive genome expansion in bonnet fungi (Mycena s.s.) driven by repeated elements and novel gene families across ecological guilds.</title>
        <authorList>
            <consortium name="Lawrence Berkeley National Laboratory"/>
            <person name="Harder C.B."/>
            <person name="Miyauchi S."/>
            <person name="Viragh M."/>
            <person name="Kuo A."/>
            <person name="Thoen E."/>
            <person name="Andreopoulos B."/>
            <person name="Lu D."/>
            <person name="Skrede I."/>
            <person name="Drula E."/>
            <person name="Henrissat B."/>
            <person name="Morin E."/>
            <person name="Kohler A."/>
            <person name="Barry K."/>
            <person name="LaButti K."/>
            <person name="Morin E."/>
            <person name="Salamov A."/>
            <person name="Lipzen A."/>
            <person name="Mereny Z."/>
            <person name="Hegedus B."/>
            <person name="Baldrian P."/>
            <person name="Stursova M."/>
            <person name="Weitz H."/>
            <person name="Taylor A."/>
            <person name="Grigoriev I.V."/>
            <person name="Nagy L.G."/>
            <person name="Martin F."/>
            <person name="Kauserud H."/>
        </authorList>
    </citation>
    <scope>NUCLEOTIDE SEQUENCE</scope>
    <source>
        <strain evidence="1">CBHHK200</strain>
    </source>
</reference>
<dbReference type="EMBL" id="JARJCM010000098">
    <property type="protein sequence ID" value="KAJ7029747.1"/>
    <property type="molecule type" value="Genomic_DNA"/>
</dbReference>
<evidence type="ECO:0000313" key="1">
    <source>
        <dbReference type="EMBL" id="KAJ7029747.1"/>
    </source>
</evidence>